<dbReference type="InterPro" id="IPR036291">
    <property type="entry name" value="NAD(P)-bd_dom_sf"/>
</dbReference>
<protein>
    <recommendedName>
        <fullName evidence="1">Enoyl reductase (ER) domain-containing protein</fullName>
    </recommendedName>
</protein>
<dbReference type="SUPFAM" id="SSF51735">
    <property type="entry name" value="NAD(P)-binding Rossmann-fold domains"/>
    <property type="match status" value="1"/>
</dbReference>
<evidence type="ECO:0000313" key="3">
    <source>
        <dbReference type="Proteomes" id="UP001498398"/>
    </source>
</evidence>
<proteinExistence type="predicted"/>
<keyword evidence="3" id="KW-1185">Reference proteome</keyword>
<name>A0ABR1JN66_9AGAR</name>
<evidence type="ECO:0000313" key="2">
    <source>
        <dbReference type="EMBL" id="KAK7464406.1"/>
    </source>
</evidence>
<dbReference type="InterPro" id="IPR013149">
    <property type="entry name" value="ADH-like_C"/>
</dbReference>
<dbReference type="EMBL" id="JBANRG010000008">
    <property type="protein sequence ID" value="KAK7464406.1"/>
    <property type="molecule type" value="Genomic_DNA"/>
</dbReference>
<dbReference type="Gene3D" id="3.90.180.10">
    <property type="entry name" value="Medium-chain alcohol dehydrogenases, catalytic domain"/>
    <property type="match status" value="1"/>
</dbReference>
<sequence length="370" mass="39947">MSRMHTAIACTSVGHFDAIQVPTEKPGDGQVLLKIEYAAMVPFDTYVNDYGFVTPSFPMAFGFCAAGTIAEVGNGVDDLKIGDRVTAFTYGESRLKATQEYSVQPRTVCAKIPDSLSFEAAATIPDNFVTAFHSLFNTVNLALPVPSSFPATTAPPLANTPILVYGGGSTAAQYSVQLLHSAGYKNIIVTASPKHHEYLRSLGATHTLDYRSPDFVKEVAAIVTAEPGGNKDGKVDLVLDCITAESTLSAIGKVVSPLGTLAILLPVKEGDKVRGDEKMYMEIPEKMSGLIPQGTKIIGVRTFFYAQDEFLRENLMPKILPTLLEKGIIKPNKIRLLDERFGSFKDRVGAGLDLLRNNQISGEKVVVKVT</sequence>
<accession>A0ABR1JN66</accession>
<comment type="caution">
    <text evidence="2">The sequence shown here is derived from an EMBL/GenBank/DDBJ whole genome shotgun (WGS) entry which is preliminary data.</text>
</comment>
<dbReference type="PANTHER" id="PTHR45348">
    <property type="entry name" value="HYPOTHETICAL OXIDOREDUCTASE (EUROFUNG)"/>
    <property type="match status" value="1"/>
</dbReference>
<dbReference type="InterPro" id="IPR013154">
    <property type="entry name" value="ADH-like_N"/>
</dbReference>
<dbReference type="Proteomes" id="UP001498398">
    <property type="component" value="Unassembled WGS sequence"/>
</dbReference>
<gene>
    <name evidence="2" type="ORF">VKT23_006570</name>
</gene>
<dbReference type="InterPro" id="IPR020843">
    <property type="entry name" value="ER"/>
</dbReference>
<dbReference type="CDD" id="cd08249">
    <property type="entry name" value="enoyl_reductase_like"/>
    <property type="match status" value="1"/>
</dbReference>
<dbReference type="SUPFAM" id="SSF50129">
    <property type="entry name" value="GroES-like"/>
    <property type="match status" value="1"/>
</dbReference>
<evidence type="ECO:0000259" key="1">
    <source>
        <dbReference type="SMART" id="SM00829"/>
    </source>
</evidence>
<dbReference type="Pfam" id="PF00107">
    <property type="entry name" value="ADH_zinc_N"/>
    <property type="match status" value="1"/>
</dbReference>
<feature type="domain" description="Enoyl reductase (ER)" evidence="1">
    <location>
        <begin position="14"/>
        <end position="367"/>
    </location>
</feature>
<dbReference type="Gene3D" id="3.40.50.720">
    <property type="entry name" value="NAD(P)-binding Rossmann-like Domain"/>
    <property type="match status" value="1"/>
</dbReference>
<dbReference type="InterPro" id="IPR011032">
    <property type="entry name" value="GroES-like_sf"/>
</dbReference>
<organism evidence="2 3">
    <name type="scientific">Marasmiellus scandens</name>
    <dbReference type="NCBI Taxonomy" id="2682957"/>
    <lineage>
        <taxon>Eukaryota</taxon>
        <taxon>Fungi</taxon>
        <taxon>Dikarya</taxon>
        <taxon>Basidiomycota</taxon>
        <taxon>Agaricomycotina</taxon>
        <taxon>Agaricomycetes</taxon>
        <taxon>Agaricomycetidae</taxon>
        <taxon>Agaricales</taxon>
        <taxon>Marasmiineae</taxon>
        <taxon>Omphalotaceae</taxon>
        <taxon>Marasmiellus</taxon>
    </lineage>
</organism>
<dbReference type="PANTHER" id="PTHR45348:SF3">
    <property type="entry name" value="ENOYL REDUCTASE (ER) DOMAIN-CONTAINING PROTEIN"/>
    <property type="match status" value="1"/>
</dbReference>
<dbReference type="Pfam" id="PF08240">
    <property type="entry name" value="ADH_N"/>
    <property type="match status" value="1"/>
</dbReference>
<reference evidence="2 3" key="1">
    <citation type="submission" date="2024-01" db="EMBL/GenBank/DDBJ databases">
        <title>A draft genome for the cacao thread blight pathogen Marasmiellus scandens.</title>
        <authorList>
            <person name="Baruah I.K."/>
            <person name="Leung J."/>
            <person name="Bukari Y."/>
            <person name="Amoako-Attah I."/>
            <person name="Meinhardt L.W."/>
            <person name="Bailey B.A."/>
            <person name="Cohen S.P."/>
        </authorList>
    </citation>
    <scope>NUCLEOTIDE SEQUENCE [LARGE SCALE GENOMIC DNA]</scope>
    <source>
        <strain evidence="2 3">GH-19</strain>
    </source>
</reference>
<dbReference type="SMART" id="SM00829">
    <property type="entry name" value="PKS_ER"/>
    <property type="match status" value="1"/>
</dbReference>
<dbReference type="InterPro" id="IPR047122">
    <property type="entry name" value="Trans-enoyl_RdTase-like"/>
</dbReference>